<reference evidence="4 5" key="1">
    <citation type="journal article" date="2016" name="Nat. Commun.">
        <title>Thousands of microbial genomes shed light on interconnected biogeochemical processes in an aquifer system.</title>
        <authorList>
            <person name="Anantharaman K."/>
            <person name="Brown C.T."/>
            <person name="Hug L.A."/>
            <person name="Sharon I."/>
            <person name="Castelle C.J."/>
            <person name="Probst A.J."/>
            <person name="Thomas B.C."/>
            <person name="Singh A."/>
            <person name="Wilkins M.J."/>
            <person name="Karaoz U."/>
            <person name="Brodie E.L."/>
            <person name="Williams K.H."/>
            <person name="Hubbard S.S."/>
            <person name="Banfield J.F."/>
        </authorList>
    </citation>
    <scope>NUCLEOTIDE SEQUENCE [LARGE SCALE GENOMIC DNA]</scope>
</reference>
<proteinExistence type="predicted"/>
<dbReference type="Pfam" id="PF00156">
    <property type="entry name" value="Pribosyltran"/>
    <property type="match status" value="1"/>
</dbReference>
<dbReference type="GO" id="GO:0016757">
    <property type="term" value="F:glycosyltransferase activity"/>
    <property type="evidence" value="ECO:0007669"/>
    <property type="project" value="UniProtKB-KW"/>
</dbReference>
<evidence type="ECO:0000259" key="3">
    <source>
        <dbReference type="Pfam" id="PF00156"/>
    </source>
</evidence>
<dbReference type="CDD" id="cd06223">
    <property type="entry name" value="PRTases_typeI"/>
    <property type="match status" value="1"/>
</dbReference>
<dbReference type="EMBL" id="MFRA01000008">
    <property type="protein sequence ID" value="OGH92148.1"/>
    <property type="molecule type" value="Genomic_DNA"/>
</dbReference>
<keyword evidence="1" id="KW-0328">Glycosyltransferase</keyword>
<comment type="caution">
    <text evidence="4">The sequence shown here is derived from an EMBL/GenBank/DDBJ whole genome shotgun (WGS) entry which is preliminary data.</text>
</comment>
<dbReference type="AlphaFoldDB" id="A0A1F6P7R1"/>
<protein>
    <recommendedName>
        <fullName evidence="3">Phosphoribosyltransferase domain-containing protein</fullName>
    </recommendedName>
</protein>
<organism evidence="4 5">
    <name type="scientific">Candidatus Magasanikbacteria bacterium RIFOXYD1_FULL_40_23</name>
    <dbReference type="NCBI Taxonomy" id="1798705"/>
    <lineage>
        <taxon>Bacteria</taxon>
        <taxon>Candidatus Magasanikiibacteriota</taxon>
    </lineage>
</organism>
<keyword evidence="2" id="KW-0808">Transferase</keyword>
<evidence type="ECO:0000313" key="5">
    <source>
        <dbReference type="Proteomes" id="UP000176634"/>
    </source>
</evidence>
<dbReference type="InterPro" id="IPR000836">
    <property type="entry name" value="PRTase_dom"/>
</dbReference>
<dbReference type="PANTHER" id="PTHR43363">
    <property type="entry name" value="HYPOXANTHINE PHOSPHORIBOSYLTRANSFERASE"/>
    <property type="match status" value="1"/>
</dbReference>
<feature type="domain" description="Phosphoribosyltransferase" evidence="3">
    <location>
        <begin position="45"/>
        <end position="167"/>
    </location>
</feature>
<evidence type="ECO:0000256" key="2">
    <source>
        <dbReference type="ARBA" id="ARBA00022679"/>
    </source>
</evidence>
<dbReference type="InterPro" id="IPR029057">
    <property type="entry name" value="PRTase-like"/>
</dbReference>
<evidence type="ECO:0000256" key="1">
    <source>
        <dbReference type="ARBA" id="ARBA00022676"/>
    </source>
</evidence>
<dbReference type="Gene3D" id="3.40.50.2020">
    <property type="match status" value="1"/>
</dbReference>
<dbReference type="Proteomes" id="UP000176634">
    <property type="component" value="Unassembled WGS sequence"/>
</dbReference>
<accession>A0A1F6P7R1</accession>
<evidence type="ECO:0000313" key="4">
    <source>
        <dbReference type="EMBL" id="OGH92148.1"/>
    </source>
</evidence>
<sequence length="194" mass="22351">MFLSIFIGMSVGAYKLYKKNKGEIKITWEDVERDTLHIVHAMAKSNFKPDVIISLARSGLIPAAMISYCLGNKQLYVIKADFSKTQTNDKMQDLRSRPVLSQRIKRSLKGLKILVVDEMTVSGETLNLVSKYLKTKHPKQVKFAVLYQQPWSKFKPDYCARKLTAWPLYPWKELRNSVKDPREKLVVTGKIKKS</sequence>
<gene>
    <name evidence="4" type="ORF">A2563_01010</name>
</gene>
<dbReference type="SUPFAM" id="SSF53271">
    <property type="entry name" value="PRTase-like"/>
    <property type="match status" value="1"/>
</dbReference>
<name>A0A1F6P7R1_9BACT</name>
<dbReference type="STRING" id="1798705.A2563_01010"/>
<dbReference type="PANTHER" id="PTHR43363:SF1">
    <property type="entry name" value="HYPOXANTHINE-GUANINE PHOSPHORIBOSYLTRANSFERASE"/>
    <property type="match status" value="1"/>
</dbReference>